<evidence type="ECO:0000313" key="2">
    <source>
        <dbReference type="EMBL" id="KII71723.1"/>
    </source>
</evidence>
<dbReference type="AlphaFoldDB" id="A0A0C2JQR5"/>
<evidence type="ECO:0000313" key="1">
    <source>
        <dbReference type="EMBL" id="KII65429.1"/>
    </source>
</evidence>
<name>A0A0C2JQR5_THEKT</name>
<gene>
    <name evidence="1" type="ORF">RF11_06384</name>
    <name evidence="2" type="ORF">RF11_08358</name>
</gene>
<keyword evidence="3" id="KW-1185">Reference proteome</keyword>
<dbReference type="Proteomes" id="UP000031668">
    <property type="component" value="Unassembled WGS sequence"/>
</dbReference>
<reference evidence="2 3" key="1">
    <citation type="journal article" date="2014" name="Genome Biol. Evol.">
        <title>The genome of the myxosporean Thelohanellus kitauei shows adaptations to nutrient acquisition within its fish host.</title>
        <authorList>
            <person name="Yang Y."/>
            <person name="Xiong J."/>
            <person name="Zhou Z."/>
            <person name="Huo F."/>
            <person name="Miao W."/>
            <person name="Ran C."/>
            <person name="Liu Y."/>
            <person name="Zhang J."/>
            <person name="Feng J."/>
            <person name="Wang M."/>
            <person name="Wang M."/>
            <person name="Wang L."/>
            <person name="Yao B."/>
        </authorList>
    </citation>
    <scope>NUCLEOTIDE SEQUENCE [LARGE SCALE GENOMIC DNA]</scope>
    <source>
        <strain evidence="2">Wuqing</strain>
    </source>
</reference>
<sequence length="119" mass="13630">MIEVLSGVKVDAYFSKFEKISTLQPKYECLSFNVLSWLLPRERMPKWYRRFSGHRRGESLAGMSPVLPLLRVEGCLALVLPYKYVDPVAIAVDVKSLQKCTSAGFNTSSRRQKKRVFLT</sequence>
<protein>
    <submittedName>
        <fullName evidence="2">Uncharacterized protein</fullName>
    </submittedName>
</protein>
<dbReference type="EMBL" id="JWZT01001642">
    <property type="protein sequence ID" value="KII71723.1"/>
    <property type="molecule type" value="Genomic_DNA"/>
</dbReference>
<comment type="caution">
    <text evidence="2">The sequence shown here is derived from an EMBL/GenBank/DDBJ whole genome shotgun (WGS) entry which is preliminary data.</text>
</comment>
<evidence type="ECO:0000313" key="3">
    <source>
        <dbReference type="Proteomes" id="UP000031668"/>
    </source>
</evidence>
<organism evidence="2 3">
    <name type="scientific">Thelohanellus kitauei</name>
    <name type="common">Myxosporean</name>
    <dbReference type="NCBI Taxonomy" id="669202"/>
    <lineage>
        <taxon>Eukaryota</taxon>
        <taxon>Metazoa</taxon>
        <taxon>Cnidaria</taxon>
        <taxon>Myxozoa</taxon>
        <taxon>Myxosporea</taxon>
        <taxon>Bivalvulida</taxon>
        <taxon>Platysporina</taxon>
        <taxon>Myxobolidae</taxon>
        <taxon>Thelohanellus</taxon>
    </lineage>
</organism>
<accession>A0A0C2JQR5</accession>
<proteinExistence type="predicted"/>
<dbReference type="EMBL" id="JWZT01003852">
    <property type="protein sequence ID" value="KII65429.1"/>
    <property type="molecule type" value="Genomic_DNA"/>
</dbReference>